<reference evidence="2" key="1">
    <citation type="submission" date="2019-08" db="EMBL/GenBank/DDBJ databases">
        <title>The improved chromosome-level genome for the pearl oyster Pinctada fucata martensii using PacBio sequencing and Hi-C.</title>
        <authorList>
            <person name="Zheng Z."/>
        </authorList>
    </citation>
    <scope>NUCLEOTIDE SEQUENCE</scope>
    <source>
        <strain evidence="2">ZZ-2019</strain>
        <tissue evidence="2">Adductor muscle</tissue>
    </source>
</reference>
<name>A0AA88XI73_PINIB</name>
<dbReference type="AlphaFoldDB" id="A0AA88XI73"/>
<evidence type="ECO:0000313" key="2">
    <source>
        <dbReference type="EMBL" id="KAK3085821.1"/>
    </source>
</evidence>
<accession>A0AA88XI73</accession>
<evidence type="ECO:0000259" key="1">
    <source>
        <dbReference type="PROSITE" id="PS50041"/>
    </source>
</evidence>
<comment type="caution">
    <text evidence="2">The sequence shown here is derived from an EMBL/GenBank/DDBJ whole genome shotgun (WGS) entry which is preliminary data.</text>
</comment>
<dbReference type="EMBL" id="VSWD01000012">
    <property type="protein sequence ID" value="KAK3085821.1"/>
    <property type="molecule type" value="Genomic_DNA"/>
</dbReference>
<organism evidence="2 3">
    <name type="scientific">Pinctada imbricata</name>
    <name type="common">Atlantic pearl-oyster</name>
    <name type="synonym">Pinctada martensii</name>
    <dbReference type="NCBI Taxonomy" id="66713"/>
    <lineage>
        <taxon>Eukaryota</taxon>
        <taxon>Metazoa</taxon>
        <taxon>Spiralia</taxon>
        <taxon>Lophotrochozoa</taxon>
        <taxon>Mollusca</taxon>
        <taxon>Bivalvia</taxon>
        <taxon>Autobranchia</taxon>
        <taxon>Pteriomorphia</taxon>
        <taxon>Pterioida</taxon>
        <taxon>Pterioidea</taxon>
        <taxon>Pteriidae</taxon>
        <taxon>Pinctada</taxon>
    </lineage>
</organism>
<dbReference type="InterPro" id="IPR016187">
    <property type="entry name" value="CTDL_fold"/>
</dbReference>
<dbReference type="PROSITE" id="PS50041">
    <property type="entry name" value="C_TYPE_LECTIN_2"/>
    <property type="match status" value="1"/>
</dbReference>
<feature type="domain" description="C-type lectin" evidence="1">
    <location>
        <begin position="1"/>
        <end position="47"/>
    </location>
</feature>
<dbReference type="Proteomes" id="UP001186944">
    <property type="component" value="Unassembled WGS sequence"/>
</dbReference>
<dbReference type="InterPro" id="IPR016186">
    <property type="entry name" value="C-type_lectin-like/link_sf"/>
</dbReference>
<sequence length="52" mass="6151">MLPLNVTDWNMGEPNNSIWDEDCVDTEPPTGKWADIPFKRQLKFICEKHIYN</sequence>
<dbReference type="SUPFAM" id="SSF56436">
    <property type="entry name" value="C-type lectin-like"/>
    <property type="match status" value="1"/>
</dbReference>
<proteinExistence type="predicted"/>
<dbReference type="InterPro" id="IPR001304">
    <property type="entry name" value="C-type_lectin-like"/>
</dbReference>
<gene>
    <name evidence="2" type="ORF">FSP39_009172</name>
</gene>
<protein>
    <recommendedName>
        <fullName evidence="1">C-type lectin domain-containing protein</fullName>
    </recommendedName>
</protein>
<keyword evidence="3" id="KW-1185">Reference proteome</keyword>
<evidence type="ECO:0000313" key="3">
    <source>
        <dbReference type="Proteomes" id="UP001186944"/>
    </source>
</evidence>
<dbReference type="Gene3D" id="3.10.100.10">
    <property type="entry name" value="Mannose-Binding Protein A, subunit A"/>
    <property type="match status" value="1"/>
</dbReference>